<dbReference type="SUPFAM" id="SSF52402">
    <property type="entry name" value="Adenine nucleotide alpha hydrolases-like"/>
    <property type="match status" value="1"/>
</dbReference>
<dbReference type="Pfam" id="PF13537">
    <property type="entry name" value="GATase_7"/>
    <property type="match status" value="1"/>
</dbReference>
<dbReference type="InterPro" id="IPR001962">
    <property type="entry name" value="Asn_synthase"/>
</dbReference>
<dbReference type="GO" id="GO:0005524">
    <property type="term" value="F:ATP binding"/>
    <property type="evidence" value="ECO:0007669"/>
    <property type="project" value="UniProtKB-KW"/>
</dbReference>
<feature type="site" description="Important for beta-aspartyl-AMP intermediate formation" evidence="10">
    <location>
        <position position="370"/>
    </location>
</feature>
<dbReference type="GO" id="GO:0004066">
    <property type="term" value="F:asparagine synthase (glutamine-hydrolyzing) activity"/>
    <property type="evidence" value="ECO:0007669"/>
    <property type="project" value="UniProtKB-EC"/>
</dbReference>
<dbReference type="EC" id="6.3.5.4" evidence="3"/>
<proteinExistence type="inferred from homology"/>
<dbReference type="NCBIfam" id="TIGR01536">
    <property type="entry name" value="asn_synth_AEB"/>
    <property type="match status" value="1"/>
</dbReference>
<protein>
    <recommendedName>
        <fullName evidence="3">asparagine synthase (glutamine-hydrolyzing)</fullName>
        <ecNumber evidence="3">6.3.5.4</ecNumber>
    </recommendedName>
</protein>
<dbReference type="Proteomes" id="UP000070560">
    <property type="component" value="Chromosome"/>
</dbReference>
<keyword evidence="5 9" id="KW-0067">ATP-binding</keyword>
<dbReference type="AlphaFoldDB" id="A0A7U4QIW6"/>
<reference evidence="12 13" key="1">
    <citation type="submission" date="2015-10" db="EMBL/GenBank/DDBJ databases">
        <title>Candidatus Desulfofervidus auxilii, a hydrogenotrophic sulfate-reducing bacterium involved in the thermophilic anaerobic oxidation of methane.</title>
        <authorList>
            <person name="Krukenberg V."/>
            <person name="Richter M."/>
            <person name="Wegener G."/>
        </authorList>
    </citation>
    <scope>NUCLEOTIDE SEQUENCE [LARGE SCALE GENOMIC DNA]</scope>
    <source>
        <strain evidence="12 13">HS1</strain>
    </source>
</reference>
<keyword evidence="8" id="KW-0028">Amino-acid biosynthesis</keyword>
<evidence type="ECO:0000256" key="3">
    <source>
        <dbReference type="ARBA" id="ARBA00012737"/>
    </source>
</evidence>
<dbReference type="PANTHER" id="PTHR43284">
    <property type="entry name" value="ASPARAGINE SYNTHETASE (GLUTAMINE-HYDROLYZING)"/>
    <property type="match status" value="1"/>
</dbReference>
<name>A0A7U4QIW6_DESA2</name>
<evidence type="ECO:0000259" key="11">
    <source>
        <dbReference type="PROSITE" id="PS51278"/>
    </source>
</evidence>
<evidence type="ECO:0000256" key="4">
    <source>
        <dbReference type="ARBA" id="ARBA00022741"/>
    </source>
</evidence>
<dbReference type="PIRSF" id="PIRSF001589">
    <property type="entry name" value="Asn_synthetase_glu-h"/>
    <property type="match status" value="1"/>
</dbReference>
<feature type="domain" description="Glutamine amidotransferase type-2" evidence="11">
    <location>
        <begin position="2"/>
        <end position="215"/>
    </location>
</feature>
<feature type="binding site" evidence="9">
    <location>
        <position position="294"/>
    </location>
    <ligand>
        <name>ATP</name>
        <dbReference type="ChEBI" id="CHEBI:30616"/>
    </ligand>
</feature>
<keyword evidence="13" id="KW-1185">Reference proteome</keyword>
<dbReference type="InterPro" id="IPR051786">
    <property type="entry name" value="ASN_synthetase/amidase"/>
</dbReference>
<dbReference type="GO" id="GO:0005829">
    <property type="term" value="C:cytosol"/>
    <property type="evidence" value="ECO:0007669"/>
    <property type="project" value="TreeGrafter"/>
</dbReference>
<dbReference type="CDD" id="cd00712">
    <property type="entry name" value="AsnB"/>
    <property type="match status" value="1"/>
</dbReference>
<keyword evidence="4 9" id="KW-0547">Nucleotide-binding</keyword>
<evidence type="ECO:0000256" key="9">
    <source>
        <dbReference type="PIRSR" id="PIRSR001589-2"/>
    </source>
</evidence>
<keyword evidence="6 8" id="KW-0315">Glutamine amidotransferase</keyword>
<evidence type="ECO:0000313" key="12">
    <source>
        <dbReference type="EMBL" id="AMM40182.1"/>
    </source>
</evidence>
<comment type="pathway">
    <text evidence="1">Amino-acid biosynthesis; L-asparagine biosynthesis; L-asparagine from L-aspartate (L-Gln route): step 1/1.</text>
</comment>
<dbReference type="InterPro" id="IPR017932">
    <property type="entry name" value="GATase_2_dom"/>
</dbReference>
<gene>
    <name evidence="12" type="ORF">HS1_000376</name>
</gene>
<dbReference type="Gene3D" id="3.60.20.10">
    <property type="entry name" value="Glutamine Phosphoribosylpyrophosphate, subunit 1, domain 1"/>
    <property type="match status" value="1"/>
</dbReference>
<keyword evidence="8" id="KW-0061">Asparagine biosynthesis</keyword>
<dbReference type="KEGG" id="daw:HS1_000376"/>
<evidence type="ECO:0000256" key="5">
    <source>
        <dbReference type="ARBA" id="ARBA00022840"/>
    </source>
</evidence>
<feature type="active site" description="For GATase activity" evidence="8">
    <location>
        <position position="2"/>
    </location>
</feature>
<dbReference type="CDD" id="cd01991">
    <property type="entry name" value="Asn_synthase_B_C"/>
    <property type="match status" value="1"/>
</dbReference>
<evidence type="ECO:0000256" key="8">
    <source>
        <dbReference type="PIRSR" id="PIRSR001589-1"/>
    </source>
</evidence>
<evidence type="ECO:0000313" key="13">
    <source>
        <dbReference type="Proteomes" id="UP000070560"/>
    </source>
</evidence>
<dbReference type="EMBL" id="CP013015">
    <property type="protein sequence ID" value="AMM40182.1"/>
    <property type="molecule type" value="Genomic_DNA"/>
</dbReference>
<evidence type="ECO:0000256" key="2">
    <source>
        <dbReference type="ARBA" id="ARBA00005752"/>
    </source>
</evidence>
<accession>A0A7U4QIW6</accession>
<dbReference type="Pfam" id="PF00733">
    <property type="entry name" value="Asn_synthase"/>
    <property type="match status" value="1"/>
</dbReference>
<evidence type="ECO:0000256" key="1">
    <source>
        <dbReference type="ARBA" id="ARBA00005187"/>
    </source>
</evidence>
<dbReference type="InterPro" id="IPR033738">
    <property type="entry name" value="AsnB_N"/>
</dbReference>
<comment type="similarity">
    <text evidence="2">Belongs to the asparagine synthetase family.</text>
</comment>
<dbReference type="Gene3D" id="3.40.50.620">
    <property type="entry name" value="HUPs"/>
    <property type="match status" value="1"/>
</dbReference>
<evidence type="ECO:0000256" key="6">
    <source>
        <dbReference type="ARBA" id="ARBA00022962"/>
    </source>
</evidence>
<dbReference type="InterPro" id="IPR029055">
    <property type="entry name" value="Ntn_hydrolases_N"/>
</dbReference>
<dbReference type="RefSeq" id="WP_066060478.1">
    <property type="nucleotide sequence ID" value="NZ_CP013015.1"/>
</dbReference>
<evidence type="ECO:0000256" key="7">
    <source>
        <dbReference type="ARBA" id="ARBA00048741"/>
    </source>
</evidence>
<dbReference type="GO" id="GO:0006529">
    <property type="term" value="P:asparagine biosynthetic process"/>
    <property type="evidence" value="ECO:0007669"/>
    <property type="project" value="UniProtKB-KW"/>
</dbReference>
<dbReference type="InterPro" id="IPR014729">
    <property type="entry name" value="Rossmann-like_a/b/a_fold"/>
</dbReference>
<feature type="binding site" evidence="9">
    <location>
        <position position="102"/>
    </location>
    <ligand>
        <name>L-glutamine</name>
        <dbReference type="ChEBI" id="CHEBI:58359"/>
    </ligand>
</feature>
<dbReference type="PROSITE" id="PS51278">
    <property type="entry name" value="GATASE_TYPE_2"/>
    <property type="match status" value="1"/>
</dbReference>
<comment type="catalytic activity">
    <reaction evidence="7">
        <text>L-aspartate + L-glutamine + ATP + H2O = L-asparagine + L-glutamate + AMP + diphosphate + H(+)</text>
        <dbReference type="Rhea" id="RHEA:12228"/>
        <dbReference type="ChEBI" id="CHEBI:15377"/>
        <dbReference type="ChEBI" id="CHEBI:15378"/>
        <dbReference type="ChEBI" id="CHEBI:29985"/>
        <dbReference type="ChEBI" id="CHEBI:29991"/>
        <dbReference type="ChEBI" id="CHEBI:30616"/>
        <dbReference type="ChEBI" id="CHEBI:33019"/>
        <dbReference type="ChEBI" id="CHEBI:58048"/>
        <dbReference type="ChEBI" id="CHEBI:58359"/>
        <dbReference type="ChEBI" id="CHEBI:456215"/>
        <dbReference type="EC" id="6.3.5.4"/>
    </reaction>
</comment>
<dbReference type="PANTHER" id="PTHR43284:SF1">
    <property type="entry name" value="ASPARAGINE SYNTHETASE"/>
    <property type="match status" value="1"/>
</dbReference>
<evidence type="ECO:0000256" key="10">
    <source>
        <dbReference type="PIRSR" id="PIRSR001589-3"/>
    </source>
</evidence>
<dbReference type="SUPFAM" id="SSF56235">
    <property type="entry name" value="N-terminal nucleophile aminohydrolases (Ntn hydrolases)"/>
    <property type="match status" value="1"/>
</dbReference>
<sequence>MCGICGILNFHSLYSFQEKQNILSHMLYLLQHRGPDAFGIYLDKNIGLGHTRLSIIDLERGDQPIHNEDKSIWIVYNGEIFNYPELRNDLIKKGHHFYTQTDTEVIVHLYEEKGENLFSYLNGQFALAIWDKKRNKLLLARDRLGIRPLFYTFLNNTFIFASEIKAIFALQRVPREIDLEALAQIFTFWTTIIPKTIFKGIFEIPPGCYLVVDKKNQLKIERYWQFSFLEIQETSSLNVKTLKEKLYNLLLDAVKIRLRADVPVGAYLSGGLDSTIITSLIKHYFNNKLKTFSIGFSDQRFDETPYQKKAVEALKTDHQSIYCTYEDIGKVFPKVIWHTEKPILRTAPAPLYLLSRLVRENHFKVVLTGEGADEIFAGYNIFKEAKIRYFWSKQPESKLRPLLLKKIYPYIFKDSDKNWAFLVAFFKKHLNETHLPYYSHILRWENTANLWHYFSPQIKSIINGYNPINEVLSTLPHEFNKWHHLSKAQYLEISIFLSTYLLSSQGDRMAMAHSVEGRFPFLDHRVVEFAAYLPTFLKLNGLNEKYILKETFSNLIPEIVKKRPKQPYRAPISQCFINERPQDYVKELLSTESIEKNGYFNAKIAQKLIEKYYKQNGILSERENMALVGILSTQLVDYLFIKNFPKINFPIKDKKTMRVFGHEE</sequence>
<dbReference type="OrthoDB" id="9763290at2"/>
<dbReference type="InterPro" id="IPR006426">
    <property type="entry name" value="Asn_synth_AEB"/>
</dbReference>
<organism evidence="12 13">
    <name type="scientific">Desulfofervidus auxilii</name>
    <dbReference type="NCBI Taxonomy" id="1621989"/>
    <lineage>
        <taxon>Bacteria</taxon>
        <taxon>Pseudomonadati</taxon>
        <taxon>Thermodesulfobacteriota</taxon>
        <taxon>Candidatus Desulfofervidia</taxon>
        <taxon>Candidatus Desulfofervidales</taxon>
        <taxon>Candidatus Desulfofervidaceae</taxon>
        <taxon>Candidatus Desulfofervidus</taxon>
    </lineage>
</organism>